<evidence type="ECO:0000313" key="2">
    <source>
        <dbReference type="Proteomes" id="UP001144451"/>
    </source>
</evidence>
<evidence type="ECO:0000313" key="1">
    <source>
        <dbReference type="EMBL" id="GLI32458.1"/>
    </source>
</evidence>
<organism evidence="1 2">
    <name type="scientific">Brachybacterium conglomeratum</name>
    <dbReference type="NCBI Taxonomy" id="47846"/>
    <lineage>
        <taxon>Bacteria</taxon>
        <taxon>Bacillati</taxon>
        <taxon>Actinomycetota</taxon>
        <taxon>Actinomycetes</taxon>
        <taxon>Micrococcales</taxon>
        <taxon>Dermabacteraceae</taxon>
        <taxon>Brachybacterium</taxon>
    </lineage>
</organism>
<protein>
    <recommendedName>
        <fullName evidence="3">DUF4272 domain-containing protein</fullName>
    </recommendedName>
</protein>
<evidence type="ECO:0008006" key="3">
    <source>
        <dbReference type="Google" id="ProtNLM"/>
    </source>
</evidence>
<comment type="caution">
    <text evidence="1">The sequence shown here is derived from an EMBL/GenBank/DDBJ whole genome shotgun (WGS) entry which is preliminary data.</text>
</comment>
<name>A0ABQ5RKS1_9MICO</name>
<proteinExistence type="predicted"/>
<dbReference type="EMBL" id="BSDQ01000001">
    <property type="protein sequence ID" value="GLI32458.1"/>
    <property type="molecule type" value="Genomic_DNA"/>
</dbReference>
<reference evidence="1" key="1">
    <citation type="submission" date="2022-12" db="EMBL/GenBank/DDBJ databases">
        <title>Reference genome sequencing for broad-spectrum identification of bacterial and archaeal isolates by mass spectrometry.</title>
        <authorList>
            <person name="Sekiguchi Y."/>
            <person name="Tourlousse D.M."/>
        </authorList>
    </citation>
    <scope>NUCLEOTIDE SEQUENCE</scope>
    <source>
        <strain evidence="1">5-2</strain>
    </source>
</reference>
<accession>A0ABQ5RKS1</accession>
<keyword evidence="2" id="KW-1185">Reference proteome</keyword>
<gene>
    <name evidence="1" type="ORF">BCONGLO52_32990</name>
</gene>
<sequence>MDVMRETHSSRDDRPVPDDLSVVFSAAPAPEAENAAPADAAALTGWPWFLPQDGLRHEDLVHAVDEDPRDAAESLARIPLVRRAVTLLEHIGSGRPLTSEGELDPADVRALAAAMDLDLDEQEPVSMREIGAIVGPWNSLIAGKWLRVSGGEVVPGEGMVPAAARSEHPVAFVRFARAVIVLLVLESLRQGGEEGGLFGGSDTFTALLHTVAPGGLLLPATIRIALDQGLVPADPAGDPDMDEINRYWQAERDLGTLAAYGLLHREPLPDGQAVRYLGTVEVMVEAYGALEMFEDPD</sequence>
<dbReference type="Proteomes" id="UP001144451">
    <property type="component" value="Unassembled WGS sequence"/>
</dbReference>